<sequence length="350" mass="36282">MALTGPADHPMLDMPFHVEIAGRQYMGRGISLVRAGISGLIDPQSAGSERLALVVFRFQGFVVALSIEVRMQELDAARGTAMLEFLDPLGDHLPQLRHLMNAHIAGDLVTLGDVLSIGPPAGARPKAGQPQARRRWLRGLGGTAALLVLAAGLAGLVTVKVVQRVFTVTLPTPAVAGLDGRTLAATATGQIDFLNPEAKQGEVAFAIRSNTGQALSVTMPCDCRIQALGVEAGSTVFAGDPVLRISAPDAGVVVTGSVPPDRILDLAQAGSIGLSFAGGREVTARLAPDGLGTAAPGEPVPFRLIPTEPLADDLLGQLAEVTLRRPLPGVLQPVAAVIHRSIPDAEADQP</sequence>
<keyword evidence="1" id="KW-1133">Transmembrane helix</keyword>
<protein>
    <submittedName>
        <fullName evidence="2">HlyD family secretion protein</fullName>
    </submittedName>
</protein>
<name>A0ABV7DQ24_9RHOB</name>
<reference evidence="3" key="1">
    <citation type="journal article" date="2019" name="Int. J. Syst. Evol. Microbiol.">
        <title>The Global Catalogue of Microorganisms (GCM) 10K type strain sequencing project: providing services to taxonomists for standard genome sequencing and annotation.</title>
        <authorList>
            <consortium name="The Broad Institute Genomics Platform"/>
            <consortium name="The Broad Institute Genome Sequencing Center for Infectious Disease"/>
            <person name="Wu L."/>
            <person name="Ma J."/>
        </authorList>
    </citation>
    <scope>NUCLEOTIDE SEQUENCE [LARGE SCALE GENOMIC DNA]</scope>
    <source>
        <strain evidence="3">KCTC 62102</strain>
    </source>
</reference>
<comment type="caution">
    <text evidence="2">The sequence shown here is derived from an EMBL/GenBank/DDBJ whole genome shotgun (WGS) entry which is preliminary data.</text>
</comment>
<evidence type="ECO:0000313" key="3">
    <source>
        <dbReference type="Proteomes" id="UP001595445"/>
    </source>
</evidence>
<keyword evidence="1" id="KW-0812">Transmembrane</keyword>
<keyword evidence="1" id="KW-0472">Membrane</keyword>
<organism evidence="2 3">
    <name type="scientific">Tabrizicola soli</name>
    <dbReference type="NCBI Taxonomy" id="2185115"/>
    <lineage>
        <taxon>Bacteria</taxon>
        <taxon>Pseudomonadati</taxon>
        <taxon>Pseudomonadota</taxon>
        <taxon>Alphaproteobacteria</taxon>
        <taxon>Rhodobacterales</taxon>
        <taxon>Paracoccaceae</taxon>
        <taxon>Tabrizicola</taxon>
    </lineage>
</organism>
<feature type="transmembrane region" description="Helical" evidence="1">
    <location>
        <begin position="136"/>
        <end position="157"/>
    </location>
</feature>
<accession>A0ABV7DQ24</accession>
<dbReference type="EMBL" id="JBHRSM010000001">
    <property type="protein sequence ID" value="MFC3084582.1"/>
    <property type="molecule type" value="Genomic_DNA"/>
</dbReference>
<evidence type="ECO:0000313" key="2">
    <source>
        <dbReference type="EMBL" id="MFC3084582.1"/>
    </source>
</evidence>
<gene>
    <name evidence="2" type="ORF">ACFOD6_00845</name>
</gene>
<dbReference type="RefSeq" id="WP_197642289.1">
    <property type="nucleotide sequence ID" value="NZ_JAEACP010000004.1"/>
</dbReference>
<keyword evidence="3" id="KW-1185">Reference proteome</keyword>
<proteinExistence type="predicted"/>
<dbReference type="Proteomes" id="UP001595445">
    <property type="component" value="Unassembled WGS sequence"/>
</dbReference>
<evidence type="ECO:0000256" key="1">
    <source>
        <dbReference type="SAM" id="Phobius"/>
    </source>
</evidence>